<evidence type="ECO:0000259" key="7">
    <source>
        <dbReference type="PROSITE" id="PS50850"/>
    </source>
</evidence>
<sequence>MRWVILGFLFFLYIINYADKAIAGYAAVEITNDFSLTPTQWGLVGSSFFWSFALANIFGSGLADRFGTKRMLSIMALSWTILQFGVYFITSLEMLIVYRILLGIFEGPFFATAITHLNRWFKPESRGLSTSILNFGATVGGLISAPVLVYLIVNHGWRFSFASLGFLSLVWAILWLIFGKDAPKDGSYVEVKVQKEKPKFKWADMSKVLLSIHFLIPLFASFAVYWYISWNQVWMPSFLVQSVGVSPTQMGYFAALIGLTAGLFTIGLAMFSDYLFKKNGSYKISRVVVLGFH</sequence>
<keyword evidence="3 6" id="KW-0812">Transmembrane</keyword>
<dbReference type="Pfam" id="PF07690">
    <property type="entry name" value="MFS_1"/>
    <property type="match status" value="1"/>
</dbReference>
<reference evidence="8 9" key="1">
    <citation type="submission" date="2023-07" db="EMBL/GenBank/DDBJ databases">
        <title>Genomic Encyclopedia of Type Strains, Phase IV (KMG-IV): sequencing the most valuable type-strain genomes for metagenomic binning, comparative biology and taxonomic classification.</title>
        <authorList>
            <person name="Goeker M."/>
        </authorList>
    </citation>
    <scope>NUCLEOTIDE SEQUENCE [LARGE SCALE GENOMIC DNA]</scope>
    <source>
        <strain evidence="8 9">DSM 23494</strain>
    </source>
</reference>
<dbReference type="SUPFAM" id="SSF103473">
    <property type="entry name" value="MFS general substrate transporter"/>
    <property type="match status" value="1"/>
</dbReference>
<dbReference type="RefSeq" id="WP_307474715.1">
    <property type="nucleotide sequence ID" value="NZ_JAUSUB010000008.1"/>
</dbReference>
<dbReference type="InterPro" id="IPR036259">
    <property type="entry name" value="MFS_trans_sf"/>
</dbReference>
<feature type="transmembrane region" description="Helical" evidence="6">
    <location>
        <begin position="208"/>
        <end position="230"/>
    </location>
</feature>
<dbReference type="PANTHER" id="PTHR11662">
    <property type="entry name" value="SOLUTE CARRIER FAMILY 17"/>
    <property type="match status" value="1"/>
</dbReference>
<evidence type="ECO:0000313" key="9">
    <source>
        <dbReference type="Proteomes" id="UP001238088"/>
    </source>
</evidence>
<evidence type="ECO:0000256" key="4">
    <source>
        <dbReference type="ARBA" id="ARBA00022989"/>
    </source>
</evidence>
<dbReference type="Gene3D" id="1.20.1250.20">
    <property type="entry name" value="MFS general substrate transporter like domains"/>
    <property type="match status" value="1"/>
</dbReference>
<evidence type="ECO:0000256" key="3">
    <source>
        <dbReference type="ARBA" id="ARBA00022692"/>
    </source>
</evidence>
<evidence type="ECO:0000256" key="1">
    <source>
        <dbReference type="ARBA" id="ARBA00004651"/>
    </source>
</evidence>
<evidence type="ECO:0000256" key="5">
    <source>
        <dbReference type="ARBA" id="ARBA00023136"/>
    </source>
</evidence>
<feature type="transmembrane region" description="Helical" evidence="6">
    <location>
        <begin position="96"/>
        <end position="120"/>
    </location>
</feature>
<keyword evidence="9" id="KW-1185">Reference proteome</keyword>
<dbReference type="PANTHER" id="PTHR11662:SF450">
    <property type="entry name" value="BLR1003 PROTEIN"/>
    <property type="match status" value="1"/>
</dbReference>
<dbReference type="Proteomes" id="UP001238088">
    <property type="component" value="Unassembled WGS sequence"/>
</dbReference>
<dbReference type="InterPro" id="IPR011701">
    <property type="entry name" value="MFS"/>
</dbReference>
<evidence type="ECO:0000256" key="2">
    <source>
        <dbReference type="ARBA" id="ARBA00022448"/>
    </source>
</evidence>
<keyword evidence="4 6" id="KW-1133">Transmembrane helix</keyword>
<feature type="transmembrane region" description="Helical" evidence="6">
    <location>
        <begin position="159"/>
        <end position="178"/>
    </location>
</feature>
<organism evidence="8 9">
    <name type="scientific">Cytobacillus purgationiresistens</name>
    <dbReference type="NCBI Taxonomy" id="863449"/>
    <lineage>
        <taxon>Bacteria</taxon>
        <taxon>Bacillati</taxon>
        <taxon>Bacillota</taxon>
        <taxon>Bacilli</taxon>
        <taxon>Bacillales</taxon>
        <taxon>Bacillaceae</taxon>
        <taxon>Cytobacillus</taxon>
    </lineage>
</organism>
<gene>
    <name evidence="8" type="ORF">J2S17_002227</name>
</gene>
<accession>A0ABU0AHS5</accession>
<dbReference type="InterPro" id="IPR050382">
    <property type="entry name" value="MFS_Na/Anion_cotransporter"/>
</dbReference>
<comment type="subcellular location">
    <subcellularLocation>
        <location evidence="1">Cell membrane</location>
        <topology evidence="1">Multi-pass membrane protein</topology>
    </subcellularLocation>
</comment>
<proteinExistence type="predicted"/>
<feature type="transmembrane region" description="Helical" evidence="6">
    <location>
        <begin position="39"/>
        <end position="59"/>
    </location>
</feature>
<protein>
    <submittedName>
        <fullName evidence="8">MFS family permease</fullName>
    </submittedName>
</protein>
<name>A0ABU0AHS5_9BACI</name>
<evidence type="ECO:0000313" key="8">
    <source>
        <dbReference type="EMBL" id="MDQ0270352.1"/>
    </source>
</evidence>
<comment type="caution">
    <text evidence="8">The sequence shown here is derived from an EMBL/GenBank/DDBJ whole genome shotgun (WGS) entry which is preliminary data.</text>
</comment>
<keyword evidence="2" id="KW-0813">Transport</keyword>
<feature type="transmembrane region" description="Helical" evidence="6">
    <location>
        <begin position="132"/>
        <end position="153"/>
    </location>
</feature>
<keyword evidence="5 6" id="KW-0472">Membrane</keyword>
<feature type="domain" description="Major facilitator superfamily (MFS) profile" evidence="7">
    <location>
        <begin position="5"/>
        <end position="293"/>
    </location>
</feature>
<dbReference type="EMBL" id="JAUSUB010000008">
    <property type="protein sequence ID" value="MDQ0270352.1"/>
    <property type="molecule type" value="Genomic_DNA"/>
</dbReference>
<feature type="transmembrane region" description="Helical" evidence="6">
    <location>
        <begin position="71"/>
        <end position="90"/>
    </location>
</feature>
<evidence type="ECO:0000256" key="6">
    <source>
        <dbReference type="SAM" id="Phobius"/>
    </source>
</evidence>
<dbReference type="PROSITE" id="PS50850">
    <property type="entry name" value="MFS"/>
    <property type="match status" value="1"/>
</dbReference>
<dbReference type="InterPro" id="IPR020846">
    <property type="entry name" value="MFS_dom"/>
</dbReference>
<feature type="transmembrane region" description="Helical" evidence="6">
    <location>
        <begin position="250"/>
        <end position="276"/>
    </location>
</feature>